<feature type="signal peptide" evidence="1">
    <location>
        <begin position="1"/>
        <end position="16"/>
    </location>
</feature>
<dbReference type="InterPro" id="IPR029063">
    <property type="entry name" value="SAM-dependent_MTases_sf"/>
</dbReference>
<dbReference type="EMBL" id="CAMXCT030000219">
    <property type="protein sequence ID" value="CAL4763005.1"/>
    <property type="molecule type" value="Genomic_DNA"/>
</dbReference>
<organism evidence="3">
    <name type="scientific">Cladocopium goreaui</name>
    <dbReference type="NCBI Taxonomy" id="2562237"/>
    <lineage>
        <taxon>Eukaryota</taxon>
        <taxon>Sar</taxon>
        <taxon>Alveolata</taxon>
        <taxon>Dinophyceae</taxon>
        <taxon>Suessiales</taxon>
        <taxon>Symbiodiniaceae</taxon>
        <taxon>Cladocopium</taxon>
    </lineage>
</organism>
<evidence type="ECO:0000313" key="5">
    <source>
        <dbReference type="Proteomes" id="UP001152797"/>
    </source>
</evidence>
<gene>
    <name evidence="3" type="ORF">C1SCF055_LOCUS3983</name>
</gene>
<evidence type="ECO:0000313" key="3">
    <source>
        <dbReference type="EMBL" id="CAI3975693.1"/>
    </source>
</evidence>
<feature type="domain" description="Methyltransferase" evidence="2">
    <location>
        <begin position="306"/>
        <end position="369"/>
    </location>
</feature>
<reference evidence="4 5" key="2">
    <citation type="submission" date="2024-05" db="EMBL/GenBank/DDBJ databases">
        <authorList>
            <person name="Chen Y."/>
            <person name="Shah S."/>
            <person name="Dougan E. K."/>
            <person name="Thang M."/>
            <person name="Chan C."/>
        </authorList>
    </citation>
    <scope>NUCLEOTIDE SEQUENCE [LARGE SCALE GENOMIC DNA]</scope>
</reference>
<evidence type="ECO:0000259" key="2">
    <source>
        <dbReference type="Pfam" id="PF13649"/>
    </source>
</evidence>
<dbReference type="Proteomes" id="UP001152797">
    <property type="component" value="Unassembled WGS sequence"/>
</dbReference>
<proteinExistence type="predicted"/>
<keyword evidence="1" id="KW-0732">Signal</keyword>
<dbReference type="InterPro" id="IPR041698">
    <property type="entry name" value="Methyltransf_25"/>
</dbReference>
<evidence type="ECO:0000256" key="1">
    <source>
        <dbReference type="SAM" id="SignalP"/>
    </source>
</evidence>
<accession>A0A9P1FGV2</accession>
<dbReference type="AlphaFoldDB" id="A0A9P1FGV2"/>
<dbReference type="EMBL" id="CAMXCT020000219">
    <property type="protein sequence ID" value="CAL1129068.1"/>
    <property type="molecule type" value="Genomic_DNA"/>
</dbReference>
<dbReference type="Gene3D" id="3.40.50.150">
    <property type="entry name" value="Vaccinia Virus protein VP39"/>
    <property type="match status" value="1"/>
</dbReference>
<dbReference type="Pfam" id="PF13649">
    <property type="entry name" value="Methyltransf_25"/>
    <property type="match status" value="1"/>
</dbReference>
<comment type="caution">
    <text evidence="3">The sequence shown here is derived from an EMBL/GenBank/DDBJ whole genome shotgun (WGS) entry which is preliminary data.</text>
</comment>
<dbReference type="SUPFAM" id="SSF53335">
    <property type="entry name" value="S-adenosyl-L-methionine-dependent methyltransferases"/>
    <property type="match status" value="1"/>
</dbReference>
<sequence length="418" mass="45591">MAKACHVLCLAVFGTGQLFVPWTCPWTVARVARVAPRALAEPDIDKWLQTLEGTEGWPKDQLLLLRTRLRQQRRYRLADALLELLRPRLEAAELWVEDDQGGTRLVPHRGASAARRSARAARAAKAARQGAVGALQRSLKAENVEEAVAAAAAAACGVRRALKEDIEAALKGRQASDLALSLALAGCEDREIFASLAQISQKELLARQRSLVSVQQTVERLATAGYRQQDFPGLFKAGEAALKRLGCPQSSNLRDLQMGNYSLHSPRPLLWLFRHATRQGRRCIPPTSSKVHEAVVRLSQSGKPLVIDLGCGFGASSLGLTQHGFAVLAVDASAHCIRYATALARRWQLPESCASFVQCGAEEALAAAQSVADIDVKWILINFPTPFAVQSDRAGLSCSKRYLMMLCFKITQAIKELV</sequence>
<feature type="chain" id="PRO_5043272023" description="Methyltransferase domain-containing protein" evidence="1">
    <location>
        <begin position="17"/>
        <end position="418"/>
    </location>
</feature>
<keyword evidence="5" id="KW-1185">Reference proteome</keyword>
<reference evidence="3" key="1">
    <citation type="submission" date="2022-10" db="EMBL/GenBank/DDBJ databases">
        <authorList>
            <person name="Chen Y."/>
            <person name="Dougan E. K."/>
            <person name="Chan C."/>
            <person name="Rhodes N."/>
            <person name="Thang M."/>
        </authorList>
    </citation>
    <scope>NUCLEOTIDE SEQUENCE</scope>
</reference>
<protein>
    <recommendedName>
        <fullName evidence="2">Methyltransferase domain-containing protein</fullName>
    </recommendedName>
</protein>
<name>A0A9P1FGV2_9DINO</name>
<evidence type="ECO:0000313" key="4">
    <source>
        <dbReference type="EMBL" id="CAL4763005.1"/>
    </source>
</evidence>
<dbReference type="CDD" id="cd02440">
    <property type="entry name" value="AdoMet_MTases"/>
    <property type="match status" value="1"/>
</dbReference>
<dbReference type="EMBL" id="CAMXCT010000219">
    <property type="protein sequence ID" value="CAI3975693.1"/>
    <property type="molecule type" value="Genomic_DNA"/>
</dbReference>
<dbReference type="OrthoDB" id="47276at2759"/>